<gene>
    <name evidence="4" type="ORF">KN815_48855</name>
</gene>
<comment type="caution">
    <text evidence="4">The sequence shown here is derived from an EMBL/GenBank/DDBJ whole genome shotgun (WGS) entry which is preliminary data.</text>
</comment>
<dbReference type="InterPro" id="IPR013968">
    <property type="entry name" value="PKS_KR"/>
</dbReference>
<dbReference type="Pfam" id="PF08659">
    <property type="entry name" value="KR"/>
    <property type="match status" value="1"/>
</dbReference>
<feature type="non-terminal residue" evidence="4">
    <location>
        <position position="1"/>
    </location>
</feature>
<dbReference type="PANTHER" id="PTHR43775">
    <property type="entry name" value="FATTY ACID SYNTHASE"/>
    <property type="match status" value="1"/>
</dbReference>
<dbReference type="SMART" id="SM00822">
    <property type="entry name" value="PKS_KR"/>
    <property type="match status" value="1"/>
</dbReference>
<keyword evidence="5" id="KW-1185">Reference proteome</keyword>
<dbReference type="RefSeq" id="WP_216348171.1">
    <property type="nucleotide sequence ID" value="NZ_JAHLEM010001204.1"/>
</dbReference>
<evidence type="ECO:0000259" key="3">
    <source>
        <dbReference type="SMART" id="SM00822"/>
    </source>
</evidence>
<evidence type="ECO:0000256" key="2">
    <source>
        <dbReference type="ARBA" id="ARBA00023268"/>
    </source>
</evidence>
<reference evidence="4 5" key="1">
    <citation type="submission" date="2021-06" db="EMBL/GenBank/DDBJ databases">
        <authorList>
            <person name="Pan X."/>
        </authorList>
    </citation>
    <scope>NUCLEOTIDE SEQUENCE [LARGE SCALE GENOMIC DNA]</scope>
    <source>
        <strain evidence="4 5">4503</strain>
    </source>
</reference>
<organism evidence="4 5">
    <name type="scientific">Streptomyces niphimycinicus</name>
    <dbReference type="NCBI Taxonomy" id="2842201"/>
    <lineage>
        <taxon>Bacteria</taxon>
        <taxon>Bacillati</taxon>
        <taxon>Actinomycetota</taxon>
        <taxon>Actinomycetes</taxon>
        <taxon>Kitasatosporales</taxon>
        <taxon>Streptomycetaceae</taxon>
        <taxon>Streptomyces</taxon>
    </lineage>
</organism>
<name>A0ABS6CYE9_9ACTN</name>
<feature type="domain" description="Ketoreductase" evidence="3">
    <location>
        <begin position="130"/>
        <end position="298"/>
    </location>
</feature>
<dbReference type="InterPro" id="IPR050091">
    <property type="entry name" value="PKS_NRPS_Biosynth_Enz"/>
</dbReference>
<evidence type="ECO:0000313" key="5">
    <source>
        <dbReference type="Proteomes" id="UP000720508"/>
    </source>
</evidence>
<evidence type="ECO:0000313" key="4">
    <source>
        <dbReference type="EMBL" id="MBU3871681.1"/>
    </source>
</evidence>
<keyword evidence="2" id="KW-0511">Multifunctional enzyme</keyword>
<dbReference type="CDD" id="cd08952">
    <property type="entry name" value="KR_1_SDR_x"/>
    <property type="match status" value="1"/>
</dbReference>
<proteinExistence type="predicted"/>
<feature type="non-terminal residue" evidence="4">
    <location>
        <position position="298"/>
    </location>
</feature>
<sequence length="298" mass="30430">RPVAGVVSLLSVEATVSLVQALGVAGVDAPLWCVTRGAVSVVDGDVVDPHASAVWGLGRVIGLEHPERWGGLIDLPASWDERTSGLLCSVLSGATREDHTAIRGNDVFGCRLSRVTTPGRGQSAAWEASGTALITGGTGALGSHVARWLAGTGVAEIVLTSRRGSDAPGAGELVAELSAMGVSARIAACDVADRDAVAELLGTIPDLRVVVHAAGVSSWGSLSALTAEDLAAGMRPKVMGAIHLDELTRHMSLDAFVLFSSVAGVWGSGRQSAYAAANAFLDGLAWRRRGVGLVATSV</sequence>
<dbReference type="Proteomes" id="UP000720508">
    <property type="component" value="Unassembled WGS sequence"/>
</dbReference>
<protein>
    <submittedName>
        <fullName evidence="4">SDR family NAD(P)-dependent oxidoreductase</fullName>
    </submittedName>
</protein>
<evidence type="ECO:0000256" key="1">
    <source>
        <dbReference type="ARBA" id="ARBA00022679"/>
    </source>
</evidence>
<dbReference type="InterPro" id="IPR057326">
    <property type="entry name" value="KR_dom"/>
</dbReference>
<accession>A0ABS6CYE9</accession>
<dbReference type="PANTHER" id="PTHR43775:SF51">
    <property type="entry name" value="INACTIVE PHENOLPHTHIOCEROL SYNTHESIS POLYKETIDE SYNTHASE TYPE I PKS1-RELATED"/>
    <property type="match status" value="1"/>
</dbReference>
<dbReference type="EMBL" id="JAHLEM010001204">
    <property type="protein sequence ID" value="MBU3871681.1"/>
    <property type="molecule type" value="Genomic_DNA"/>
</dbReference>
<keyword evidence="1" id="KW-0808">Transferase</keyword>